<evidence type="ECO:0008006" key="3">
    <source>
        <dbReference type="Google" id="ProtNLM"/>
    </source>
</evidence>
<reference evidence="1 2" key="1">
    <citation type="submission" date="2024-08" db="EMBL/GenBank/DDBJ databases">
        <title>Clostridium lapicellarii sp. nov., and Clostridium renhuaiense sp. nov., two species isolated from the mud in a fermentation cellar used for producing sauce-flavour Chinese liquors.</title>
        <authorList>
            <person name="Yang F."/>
            <person name="Wang H."/>
            <person name="Chen L.Q."/>
            <person name="Zhou N."/>
            <person name="Lu J.J."/>
            <person name="Pu X.X."/>
            <person name="Wan B."/>
            <person name="Wang L."/>
            <person name="Liu S.J."/>
        </authorList>
    </citation>
    <scope>NUCLEOTIDE SEQUENCE [LARGE SCALE GENOMIC DNA]</scope>
    <source>
        <strain evidence="1 2">MT-113</strain>
    </source>
</reference>
<proteinExistence type="predicted"/>
<accession>A0ABV4DZV4</accession>
<evidence type="ECO:0000313" key="2">
    <source>
        <dbReference type="Proteomes" id="UP001565220"/>
    </source>
</evidence>
<comment type="caution">
    <text evidence="1">The sequence shown here is derived from an EMBL/GenBank/DDBJ whole genome shotgun (WGS) entry which is preliminary data.</text>
</comment>
<dbReference type="EMBL" id="JBGFFE010000021">
    <property type="protein sequence ID" value="MEY8764429.1"/>
    <property type="molecule type" value="Genomic_DNA"/>
</dbReference>
<name>A0ABV4DZV4_9CLOT</name>
<organism evidence="1 2">
    <name type="scientific">Clostridium lapidicellarium</name>
    <dbReference type="NCBI Taxonomy" id="3240931"/>
    <lineage>
        <taxon>Bacteria</taxon>
        <taxon>Bacillati</taxon>
        <taxon>Bacillota</taxon>
        <taxon>Clostridia</taxon>
        <taxon>Eubacteriales</taxon>
        <taxon>Clostridiaceae</taxon>
        <taxon>Clostridium</taxon>
    </lineage>
</organism>
<keyword evidence="2" id="KW-1185">Reference proteome</keyword>
<protein>
    <recommendedName>
        <fullName evidence="3">DUF4829 domain-containing protein</fullName>
    </recommendedName>
</protein>
<dbReference type="Proteomes" id="UP001565220">
    <property type="component" value="Unassembled WGS sequence"/>
</dbReference>
<dbReference type="RefSeq" id="WP_294184281.1">
    <property type="nucleotide sequence ID" value="NZ_JBGFFE010000021.1"/>
</dbReference>
<evidence type="ECO:0000313" key="1">
    <source>
        <dbReference type="EMBL" id="MEY8764429.1"/>
    </source>
</evidence>
<sequence length="111" mass="12787">MKKFLSVIIIIFIILTITENVYMSIRCRDINYAVTHYFTTGIFNKYKIYGMENPTISFSNGTAAFIKVEGISSESPHRKIGYTVFLEKNNSGTWKIKKVYPAQVTLQQKSF</sequence>
<gene>
    <name evidence="1" type="ORF">AB8S09_12385</name>
</gene>